<feature type="signal peptide" evidence="7">
    <location>
        <begin position="1"/>
        <end position="27"/>
    </location>
</feature>
<accession>A0A679G4L6</accession>
<name>A0A679G4L6_9BACL</name>
<keyword evidence="5" id="KW-0788">Thiol protease</keyword>
<evidence type="ECO:0000256" key="7">
    <source>
        <dbReference type="SAM" id="SignalP"/>
    </source>
</evidence>
<keyword evidence="10" id="KW-1185">Reference proteome</keyword>
<comment type="similarity">
    <text evidence="1">Belongs to the peptidase C40 family.</text>
</comment>
<proteinExistence type="inferred from homology"/>
<feature type="coiled-coil region" evidence="6">
    <location>
        <begin position="33"/>
        <end position="95"/>
    </location>
</feature>
<gene>
    <name evidence="9" type="ORF">GsuE55_38240</name>
</gene>
<keyword evidence="3 7" id="KW-0732">Signal</keyword>
<reference evidence="10" key="1">
    <citation type="journal article" date="2020" name="Microbiol. Resour. Announc.">
        <title>Complete Genome Sequence of Geobacillus sp. Strain E55-1, Isolated from Mine Geyser in Japan.</title>
        <authorList>
            <person name="Miyazaki K."/>
            <person name="Hase E."/>
            <person name="Tokito N."/>
        </authorList>
    </citation>
    <scope>NUCLEOTIDE SEQUENCE [LARGE SCALE GENOMIC DNA]</scope>
    <source>
        <strain evidence="10">E55-1</strain>
        <plasmid evidence="10">pGspE55-1</plasmid>
    </source>
</reference>
<feature type="chain" id="PRO_5025469786" description="NlpC/P60 domain-containing protein" evidence="7">
    <location>
        <begin position="28"/>
        <end position="373"/>
    </location>
</feature>
<dbReference type="SUPFAM" id="SSF54001">
    <property type="entry name" value="Cysteine proteinases"/>
    <property type="match status" value="1"/>
</dbReference>
<dbReference type="PANTHER" id="PTHR47053">
    <property type="entry name" value="MUREIN DD-ENDOPEPTIDASE MEPH-RELATED"/>
    <property type="match status" value="1"/>
</dbReference>
<dbReference type="Pfam" id="PF24568">
    <property type="entry name" value="CC_PcsB"/>
    <property type="match status" value="1"/>
</dbReference>
<dbReference type="Gene3D" id="6.10.250.3150">
    <property type="match status" value="1"/>
</dbReference>
<dbReference type="InterPro" id="IPR000064">
    <property type="entry name" value="NLP_P60_dom"/>
</dbReference>
<evidence type="ECO:0000256" key="1">
    <source>
        <dbReference type="ARBA" id="ARBA00007074"/>
    </source>
</evidence>
<keyword evidence="2" id="KW-0645">Protease</keyword>
<keyword evidence="6" id="KW-0175">Coiled coil</keyword>
<dbReference type="AlphaFoldDB" id="A0A679G4L6"/>
<keyword evidence="9" id="KW-0614">Plasmid</keyword>
<dbReference type="InterPro" id="IPR051202">
    <property type="entry name" value="Peptidase_C40"/>
</dbReference>
<dbReference type="PANTHER" id="PTHR47053:SF1">
    <property type="entry name" value="MUREIN DD-ENDOPEPTIDASE MEPH-RELATED"/>
    <property type="match status" value="1"/>
</dbReference>
<evidence type="ECO:0000256" key="2">
    <source>
        <dbReference type="ARBA" id="ARBA00022670"/>
    </source>
</evidence>
<organism evidence="9 10">
    <name type="scientific">Geobacillus subterraneus</name>
    <dbReference type="NCBI Taxonomy" id="129338"/>
    <lineage>
        <taxon>Bacteria</taxon>
        <taxon>Bacillati</taxon>
        <taxon>Bacillota</taxon>
        <taxon>Bacilli</taxon>
        <taxon>Bacillales</taxon>
        <taxon>Anoxybacillaceae</taxon>
        <taxon>Geobacillus</taxon>
    </lineage>
</organism>
<evidence type="ECO:0000256" key="5">
    <source>
        <dbReference type="ARBA" id="ARBA00022807"/>
    </source>
</evidence>
<evidence type="ECO:0000313" key="10">
    <source>
        <dbReference type="Proteomes" id="UP000501421"/>
    </source>
</evidence>
<feature type="coiled-coil region" evidence="6">
    <location>
        <begin position="143"/>
        <end position="212"/>
    </location>
</feature>
<keyword evidence="4" id="KW-0378">Hydrolase</keyword>
<evidence type="ECO:0000313" key="9">
    <source>
        <dbReference type="EMBL" id="BBW98991.1"/>
    </source>
</evidence>
<dbReference type="InterPro" id="IPR038765">
    <property type="entry name" value="Papain-like_cys_pep_sf"/>
</dbReference>
<feature type="domain" description="NlpC/P60" evidence="8">
    <location>
        <begin position="251"/>
        <end position="371"/>
    </location>
</feature>
<dbReference type="EMBL" id="AP022558">
    <property type="protein sequence ID" value="BBW98991.1"/>
    <property type="molecule type" value="Genomic_DNA"/>
</dbReference>
<dbReference type="Gene3D" id="3.90.1720.10">
    <property type="entry name" value="endopeptidase domain like (from Nostoc punctiforme)"/>
    <property type="match status" value="1"/>
</dbReference>
<sequence>MKKKRRGQWLFVGMSCLLAMHPLTGAAAPQEPRTQVATAQDALLQQMEQLERQIQQKDALIIEKMDELARLKVELEQRKAEWEGMKKEAEAAEQEFLEWKTQAEQRLRSLQDHPLDWTLIDILFSSKGISDFVQKVASLSILMKADQQWMEALNEKKQELEAKRDEFKKKYDELHQTYQKIEDAKQMIEREKKEIETQLRSLEAEQRALESRFADSEHPIEEAKTQEGEASAVFLDDAFMGDDVMLNVASQHNIKKLFATAFQQLGVPYRWGGTTPKGFDCSGFLQYVYRSIGIHLPRTAKQQQKVGISVSKAQAKPGDLVFWGKPAYHVGLYLGNGKYIHAPRTGDVVKISKINWSSVSTVKRVVPRSSLSM</sequence>
<evidence type="ECO:0000256" key="6">
    <source>
        <dbReference type="SAM" id="Coils"/>
    </source>
</evidence>
<evidence type="ECO:0000256" key="3">
    <source>
        <dbReference type="ARBA" id="ARBA00022729"/>
    </source>
</evidence>
<evidence type="ECO:0000259" key="8">
    <source>
        <dbReference type="PROSITE" id="PS51935"/>
    </source>
</evidence>
<dbReference type="GO" id="GO:0006508">
    <property type="term" value="P:proteolysis"/>
    <property type="evidence" value="ECO:0007669"/>
    <property type="project" value="UniProtKB-KW"/>
</dbReference>
<dbReference type="Proteomes" id="UP000501421">
    <property type="component" value="Plasmid pGspE55-1"/>
</dbReference>
<dbReference type="PROSITE" id="PS51935">
    <property type="entry name" value="NLPC_P60"/>
    <property type="match status" value="1"/>
</dbReference>
<dbReference type="GO" id="GO:0008234">
    <property type="term" value="F:cysteine-type peptidase activity"/>
    <property type="evidence" value="ECO:0007669"/>
    <property type="project" value="UniProtKB-KW"/>
</dbReference>
<dbReference type="Pfam" id="PF00877">
    <property type="entry name" value="NLPC_P60"/>
    <property type="match status" value="1"/>
</dbReference>
<geneLocation type="plasmid" evidence="9 10">
    <name>pGspE55-1</name>
</geneLocation>
<protein>
    <recommendedName>
        <fullName evidence="8">NlpC/P60 domain-containing protein</fullName>
    </recommendedName>
</protein>
<dbReference type="InterPro" id="IPR057309">
    <property type="entry name" value="PcsB_CC"/>
</dbReference>
<dbReference type="RefSeq" id="WP_172418959.1">
    <property type="nucleotide sequence ID" value="NZ_AP022558.1"/>
</dbReference>
<evidence type="ECO:0000256" key="4">
    <source>
        <dbReference type="ARBA" id="ARBA00022801"/>
    </source>
</evidence>